<keyword evidence="2" id="KW-1185">Reference proteome</keyword>
<protein>
    <recommendedName>
        <fullName evidence="3">LamG-like jellyroll fold domain-containing protein</fullName>
    </recommendedName>
</protein>
<accession>A0ABP9UH91</accession>
<proteinExistence type="predicted"/>
<comment type="caution">
    <text evidence="1">The sequence shown here is derived from an EMBL/GenBank/DDBJ whole genome shotgun (WGS) entry which is preliminary data.</text>
</comment>
<gene>
    <name evidence="1" type="ORF">Hsar01_00240</name>
</gene>
<evidence type="ECO:0008006" key="3">
    <source>
        <dbReference type="Google" id="ProtNLM"/>
    </source>
</evidence>
<evidence type="ECO:0000313" key="2">
    <source>
        <dbReference type="Proteomes" id="UP001476282"/>
    </source>
</evidence>
<dbReference type="Pfam" id="PF13385">
    <property type="entry name" value="Laminin_G_3"/>
    <property type="match status" value="1"/>
</dbReference>
<sequence length="272" mass="27864">MKSRITQTLIGIGAAAGVSQAATLTDLAHRWSFDDASDSVGGATANLNGSASISGGSLMLPGGGTRLNYADVAIGSTLAGASSLTVETWFTTATNQDWSKVWMFGTPDDGPSDPNGDPDSYIDFTPRRGSAGNPPGTTFRSLTVNGGNEVGTDDATDAPALNPGSFLATVVYDSDADLISLYIDGALADSVAWTGLISDLGTTTENYFGAAVGYGDGDLNGSIDELRIWTSALSDSEVAANALAGPGTIAVPEPTVAWLAFSGSLLLLRRRR</sequence>
<dbReference type="EMBL" id="BAABRI010000001">
    <property type="protein sequence ID" value="GAA5481035.1"/>
    <property type="molecule type" value="Genomic_DNA"/>
</dbReference>
<dbReference type="Gene3D" id="2.60.120.200">
    <property type="match status" value="1"/>
</dbReference>
<reference evidence="1 2" key="1">
    <citation type="submission" date="2024-02" db="EMBL/GenBank/DDBJ databases">
        <title>Haloferula sargassicola NBRC 104335.</title>
        <authorList>
            <person name="Ichikawa N."/>
            <person name="Katano-Makiyama Y."/>
            <person name="Hidaka K."/>
        </authorList>
    </citation>
    <scope>NUCLEOTIDE SEQUENCE [LARGE SCALE GENOMIC DNA]</scope>
    <source>
        <strain evidence="1 2">NBRC 104335</strain>
    </source>
</reference>
<dbReference type="SUPFAM" id="SSF49899">
    <property type="entry name" value="Concanavalin A-like lectins/glucanases"/>
    <property type="match status" value="1"/>
</dbReference>
<evidence type="ECO:0000313" key="1">
    <source>
        <dbReference type="EMBL" id="GAA5481035.1"/>
    </source>
</evidence>
<organism evidence="1 2">
    <name type="scientific">Haloferula sargassicola</name>
    <dbReference type="NCBI Taxonomy" id="490096"/>
    <lineage>
        <taxon>Bacteria</taxon>
        <taxon>Pseudomonadati</taxon>
        <taxon>Verrucomicrobiota</taxon>
        <taxon>Verrucomicrobiia</taxon>
        <taxon>Verrucomicrobiales</taxon>
        <taxon>Verrucomicrobiaceae</taxon>
        <taxon>Haloferula</taxon>
    </lineage>
</organism>
<dbReference type="InterPro" id="IPR013320">
    <property type="entry name" value="ConA-like_dom_sf"/>
</dbReference>
<name>A0ABP9UH91_9BACT</name>
<dbReference type="RefSeq" id="WP_353565191.1">
    <property type="nucleotide sequence ID" value="NZ_BAABRI010000001.1"/>
</dbReference>
<dbReference type="Proteomes" id="UP001476282">
    <property type="component" value="Unassembled WGS sequence"/>
</dbReference>